<organism evidence="1 2">
    <name type="scientific">Helianthus annuus</name>
    <name type="common">Common sunflower</name>
    <dbReference type="NCBI Taxonomy" id="4232"/>
    <lineage>
        <taxon>Eukaryota</taxon>
        <taxon>Viridiplantae</taxon>
        <taxon>Streptophyta</taxon>
        <taxon>Embryophyta</taxon>
        <taxon>Tracheophyta</taxon>
        <taxon>Spermatophyta</taxon>
        <taxon>Magnoliopsida</taxon>
        <taxon>eudicotyledons</taxon>
        <taxon>Gunneridae</taxon>
        <taxon>Pentapetalae</taxon>
        <taxon>asterids</taxon>
        <taxon>campanulids</taxon>
        <taxon>Asterales</taxon>
        <taxon>Asteraceae</taxon>
        <taxon>Asteroideae</taxon>
        <taxon>Heliantheae alliance</taxon>
        <taxon>Heliantheae</taxon>
        <taxon>Helianthus</taxon>
    </lineage>
</organism>
<evidence type="ECO:0000313" key="1">
    <source>
        <dbReference type="EMBL" id="KAF5765809.1"/>
    </source>
</evidence>
<evidence type="ECO:0000313" key="2">
    <source>
        <dbReference type="Proteomes" id="UP000215914"/>
    </source>
</evidence>
<protein>
    <submittedName>
        <fullName evidence="1">Uncharacterized protein</fullName>
    </submittedName>
</protein>
<proteinExistence type="predicted"/>
<name>A0A9K3E2D0_HELAN</name>
<comment type="caution">
    <text evidence="1">The sequence shown here is derived from an EMBL/GenBank/DDBJ whole genome shotgun (WGS) entry which is preliminary data.</text>
</comment>
<sequence>MNALRVCITTPSLVSWCSLTSFLSSNCTENIKILTLHFTRYNRLLCNNRQKYLLLHLD</sequence>
<dbReference type="AlphaFoldDB" id="A0A9K3E2D0"/>
<dbReference type="Gramene" id="mRNA:HanXRQr2_Chr15g0708031">
    <property type="protein sequence ID" value="CDS:HanXRQr2_Chr15g0708031.1"/>
    <property type="gene ID" value="HanXRQr2_Chr15g0708031"/>
</dbReference>
<reference evidence="1" key="1">
    <citation type="journal article" date="2017" name="Nature">
        <title>The sunflower genome provides insights into oil metabolism, flowering and Asterid evolution.</title>
        <authorList>
            <person name="Badouin H."/>
            <person name="Gouzy J."/>
            <person name="Grassa C.J."/>
            <person name="Murat F."/>
            <person name="Staton S.E."/>
            <person name="Cottret L."/>
            <person name="Lelandais-Briere C."/>
            <person name="Owens G.L."/>
            <person name="Carrere S."/>
            <person name="Mayjonade B."/>
            <person name="Legrand L."/>
            <person name="Gill N."/>
            <person name="Kane N.C."/>
            <person name="Bowers J.E."/>
            <person name="Hubner S."/>
            <person name="Bellec A."/>
            <person name="Berard A."/>
            <person name="Berges H."/>
            <person name="Blanchet N."/>
            <person name="Boniface M.C."/>
            <person name="Brunel D."/>
            <person name="Catrice O."/>
            <person name="Chaidir N."/>
            <person name="Claudel C."/>
            <person name="Donnadieu C."/>
            <person name="Faraut T."/>
            <person name="Fievet G."/>
            <person name="Helmstetter N."/>
            <person name="King M."/>
            <person name="Knapp S.J."/>
            <person name="Lai Z."/>
            <person name="Le Paslier M.C."/>
            <person name="Lippi Y."/>
            <person name="Lorenzon L."/>
            <person name="Mandel J.R."/>
            <person name="Marage G."/>
            <person name="Marchand G."/>
            <person name="Marquand E."/>
            <person name="Bret-Mestries E."/>
            <person name="Morien E."/>
            <person name="Nambeesan S."/>
            <person name="Nguyen T."/>
            <person name="Pegot-Espagnet P."/>
            <person name="Pouilly N."/>
            <person name="Raftis F."/>
            <person name="Sallet E."/>
            <person name="Schiex T."/>
            <person name="Thomas J."/>
            <person name="Vandecasteele C."/>
            <person name="Vares D."/>
            <person name="Vear F."/>
            <person name="Vautrin S."/>
            <person name="Crespi M."/>
            <person name="Mangin B."/>
            <person name="Burke J.M."/>
            <person name="Salse J."/>
            <person name="Munos S."/>
            <person name="Vincourt P."/>
            <person name="Rieseberg L.H."/>
            <person name="Langlade N.B."/>
        </authorList>
    </citation>
    <scope>NUCLEOTIDE SEQUENCE</scope>
    <source>
        <tissue evidence="1">Leaves</tissue>
    </source>
</reference>
<accession>A0A9K3E2D0</accession>
<keyword evidence="2" id="KW-1185">Reference proteome</keyword>
<dbReference type="EMBL" id="MNCJ02000330">
    <property type="protein sequence ID" value="KAF5765809.1"/>
    <property type="molecule type" value="Genomic_DNA"/>
</dbReference>
<reference evidence="1" key="2">
    <citation type="submission" date="2020-06" db="EMBL/GenBank/DDBJ databases">
        <title>Helianthus annuus Genome sequencing and assembly Release 2.</title>
        <authorList>
            <person name="Gouzy J."/>
            <person name="Langlade N."/>
            <person name="Munos S."/>
        </authorList>
    </citation>
    <scope>NUCLEOTIDE SEQUENCE</scope>
    <source>
        <tissue evidence="1">Leaves</tissue>
    </source>
</reference>
<gene>
    <name evidence="1" type="ORF">HanXRQr2_Chr15g0708031</name>
</gene>
<dbReference type="Proteomes" id="UP000215914">
    <property type="component" value="Unassembled WGS sequence"/>
</dbReference>